<dbReference type="EMBL" id="CAJVPI010003747">
    <property type="protein sequence ID" value="CAG8661740.1"/>
    <property type="molecule type" value="Genomic_DNA"/>
</dbReference>
<dbReference type="Proteomes" id="UP000789739">
    <property type="component" value="Unassembled WGS sequence"/>
</dbReference>
<evidence type="ECO:0000313" key="1">
    <source>
        <dbReference type="EMBL" id="CAG8661740.1"/>
    </source>
</evidence>
<evidence type="ECO:0000313" key="2">
    <source>
        <dbReference type="Proteomes" id="UP000789739"/>
    </source>
</evidence>
<comment type="caution">
    <text evidence="1">The sequence shown here is derived from an EMBL/GenBank/DDBJ whole genome shotgun (WGS) entry which is preliminary data.</text>
</comment>
<name>A0A9N9E6J7_9GLOM</name>
<sequence length="104" mass="12900">YRNYKNRPESLATQAWNAMRDDGTSNDEKFLGLTRRKVKNPQTREQFNQWRTKWMESYKQCNLRIPLDIYVREYEEYYIPVNWIDSKKSQLRDRFSKRLQQLEV</sequence>
<accession>A0A9N9E6J7</accession>
<proteinExistence type="predicted"/>
<feature type="non-terminal residue" evidence="1">
    <location>
        <position position="1"/>
    </location>
</feature>
<reference evidence="1" key="1">
    <citation type="submission" date="2021-06" db="EMBL/GenBank/DDBJ databases">
        <authorList>
            <person name="Kallberg Y."/>
            <person name="Tangrot J."/>
            <person name="Rosling A."/>
        </authorList>
    </citation>
    <scope>NUCLEOTIDE SEQUENCE</scope>
    <source>
        <strain evidence="1">BR232B</strain>
    </source>
</reference>
<dbReference type="OrthoDB" id="2349168at2759"/>
<organism evidence="1 2">
    <name type="scientific">Paraglomus brasilianum</name>
    <dbReference type="NCBI Taxonomy" id="144538"/>
    <lineage>
        <taxon>Eukaryota</taxon>
        <taxon>Fungi</taxon>
        <taxon>Fungi incertae sedis</taxon>
        <taxon>Mucoromycota</taxon>
        <taxon>Glomeromycotina</taxon>
        <taxon>Glomeromycetes</taxon>
        <taxon>Paraglomerales</taxon>
        <taxon>Paraglomeraceae</taxon>
        <taxon>Paraglomus</taxon>
    </lineage>
</organism>
<gene>
    <name evidence="1" type="ORF">PBRASI_LOCUS10820</name>
</gene>
<dbReference type="AlphaFoldDB" id="A0A9N9E6J7"/>
<keyword evidence="2" id="KW-1185">Reference proteome</keyword>
<protein>
    <submittedName>
        <fullName evidence="1">845_t:CDS:1</fullName>
    </submittedName>
</protein>